<protein>
    <recommendedName>
        <fullName evidence="5 11">Nicotinate-nucleotide--dimethylbenzimidazole phosphoribosyltransferase</fullName>
        <shortName evidence="11">NN:DBI PRT</shortName>
        <ecNumber evidence="4 11">2.4.2.21</ecNumber>
    </recommendedName>
    <alternativeName>
        <fullName evidence="9 11">N(1)-alpha-phosphoribosyltransferase</fullName>
    </alternativeName>
</protein>
<dbReference type="NCBIfam" id="TIGR03160">
    <property type="entry name" value="cobT_DBIPRT"/>
    <property type="match status" value="1"/>
</dbReference>
<feature type="active site" description="Proton acceptor" evidence="11">
    <location>
        <position position="318"/>
    </location>
</feature>
<reference evidence="12 13" key="1">
    <citation type="submission" date="2015-03" db="EMBL/GenBank/DDBJ databases">
        <authorList>
            <person name="Murphy D."/>
        </authorList>
    </citation>
    <scope>NUCLEOTIDE SEQUENCE [LARGE SCALE GENOMIC DNA]</scope>
    <source>
        <strain evidence="12 13">OL-4</strain>
    </source>
</reference>
<dbReference type="Pfam" id="PF02277">
    <property type="entry name" value="DBI_PRT"/>
    <property type="match status" value="1"/>
</dbReference>
<dbReference type="NCBIfam" id="NF000996">
    <property type="entry name" value="PRK00105.1"/>
    <property type="match status" value="1"/>
</dbReference>
<evidence type="ECO:0000313" key="12">
    <source>
        <dbReference type="EMBL" id="CFY07219.1"/>
    </source>
</evidence>
<dbReference type="InterPro" id="IPR017846">
    <property type="entry name" value="Nict_dMeBzImd_PRibTrfase_bact"/>
</dbReference>
<dbReference type="OrthoDB" id="9781491at2"/>
<dbReference type="EMBL" id="CGIH01000050">
    <property type="protein sequence ID" value="CFY07219.1"/>
    <property type="molecule type" value="Genomic_DNA"/>
</dbReference>
<keyword evidence="8 11" id="KW-0808">Transferase</keyword>
<dbReference type="GO" id="GO:0008939">
    <property type="term" value="F:nicotinate-nucleotide-dimethylbenzimidazole phosphoribosyltransferase activity"/>
    <property type="evidence" value="ECO:0007669"/>
    <property type="project" value="UniProtKB-UniRule"/>
</dbReference>
<dbReference type="PANTHER" id="PTHR43463:SF1">
    <property type="entry name" value="NICOTINATE-NUCLEOTIDE--DIMETHYLBENZIMIDAZOLE PHOSPHORIBOSYLTRANSFERASE"/>
    <property type="match status" value="1"/>
</dbReference>
<evidence type="ECO:0000256" key="4">
    <source>
        <dbReference type="ARBA" id="ARBA00011991"/>
    </source>
</evidence>
<evidence type="ECO:0000313" key="13">
    <source>
        <dbReference type="Proteomes" id="UP000045545"/>
    </source>
</evidence>
<sequence length="351" mass="36827">MELLQRTLQRIGEVDYNACQEAQRRLDNLTKPPGSLGVLESIAVQLAGIQGHPRPELGEKVVMVMAADHGVAVEGISAFPQEVTRQMVINFLNHGAAVNVLAQQAGARVVVTDVGITGAALSHPDLHSRRVRPGTRNMAKEAAMTKAEAVAAVEIGIEMVSREIETGAALIATGEMGIGNTTASSAILACCSTAAIEEITGRGTGLNDQVLLKKQAIIKQSLAINQPDTDSPLDILSKVGGLEIAALTGVILGAAAYRTPVVLDGFISTAAALIACKLNEKTKPYLLASHLSQEPGHQIMLKEIGLKPMLHLDLRLGEGTGAVLAFPLIEAAVKIMHDMATFDQAGVSNGH</sequence>
<keyword evidence="6 11" id="KW-0169">Cobalamin biosynthesis</keyword>
<dbReference type="InterPro" id="IPR036087">
    <property type="entry name" value="Nict_dMeBzImd_PRibTrfase_sf"/>
</dbReference>
<keyword evidence="13" id="KW-1185">Reference proteome</keyword>
<dbReference type="UniPathway" id="UPA00061">
    <property type="reaction ID" value="UER00516"/>
</dbReference>
<evidence type="ECO:0000256" key="11">
    <source>
        <dbReference type="HAMAP-Rule" id="MF_00230"/>
    </source>
</evidence>
<dbReference type="SUPFAM" id="SSF52733">
    <property type="entry name" value="Nicotinate mononucleotide:5,6-dimethylbenzimidazole phosphoribosyltransferase (CobT)"/>
    <property type="match status" value="1"/>
</dbReference>
<dbReference type="InterPro" id="IPR003200">
    <property type="entry name" value="Nict_dMeBzImd_PRibTrfase"/>
</dbReference>
<dbReference type="InterPro" id="IPR023195">
    <property type="entry name" value="Nict_dMeBzImd_PRibTrfase_N"/>
</dbReference>
<proteinExistence type="inferred from homology"/>
<comment type="pathway">
    <text evidence="2 11">Nucleoside biosynthesis; alpha-ribazole biosynthesis; alpha-ribazole from 5,6-dimethylbenzimidazole: step 1/2.</text>
</comment>
<dbReference type="HAMAP" id="MF_00230">
    <property type="entry name" value="CobT"/>
    <property type="match status" value="1"/>
</dbReference>
<organism evidence="12 13">
    <name type="scientific">Syntrophomonas zehnderi OL-4</name>
    <dbReference type="NCBI Taxonomy" id="690567"/>
    <lineage>
        <taxon>Bacteria</taxon>
        <taxon>Bacillati</taxon>
        <taxon>Bacillota</taxon>
        <taxon>Clostridia</taxon>
        <taxon>Eubacteriales</taxon>
        <taxon>Syntrophomonadaceae</taxon>
        <taxon>Syntrophomonas</taxon>
    </lineage>
</organism>
<evidence type="ECO:0000256" key="6">
    <source>
        <dbReference type="ARBA" id="ARBA00022573"/>
    </source>
</evidence>
<evidence type="ECO:0000256" key="5">
    <source>
        <dbReference type="ARBA" id="ARBA00015486"/>
    </source>
</evidence>
<comment type="catalytic activity">
    <reaction evidence="10 11">
        <text>5,6-dimethylbenzimidazole + nicotinate beta-D-ribonucleotide = alpha-ribazole 5'-phosphate + nicotinate + H(+)</text>
        <dbReference type="Rhea" id="RHEA:11196"/>
        <dbReference type="ChEBI" id="CHEBI:15378"/>
        <dbReference type="ChEBI" id="CHEBI:15890"/>
        <dbReference type="ChEBI" id="CHEBI:32544"/>
        <dbReference type="ChEBI" id="CHEBI:57502"/>
        <dbReference type="ChEBI" id="CHEBI:57918"/>
        <dbReference type="EC" id="2.4.2.21"/>
    </reaction>
</comment>
<accession>A0A0E3W3V2</accession>
<dbReference type="STRING" id="690567.2650"/>
<dbReference type="FunFam" id="3.40.50.10210:FF:000001">
    <property type="entry name" value="Nicotinate-nucleotide--dimethylbenzimidazole phosphoribosyltransferase"/>
    <property type="match status" value="1"/>
</dbReference>
<gene>
    <name evidence="11" type="primary">cobT</name>
    <name evidence="12" type="ORF">2650</name>
</gene>
<comment type="function">
    <text evidence="1 11">Catalyzes the synthesis of alpha-ribazole-5'-phosphate from nicotinate mononucleotide (NAMN) and 5,6-dimethylbenzimidazole (DMB).</text>
</comment>
<dbReference type="Proteomes" id="UP000045545">
    <property type="component" value="Unassembled WGS sequence"/>
</dbReference>
<dbReference type="AlphaFoldDB" id="A0A0E3W3V2"/>
<dbReference type="RefSeq" id="WP_052729794.1">
    <property type="nucleotide sequence ID" value="NZ_CGIH01000050.1"/>
</dbReference>
<evidence type="ECO:0000256" key="8">
    <source>
        <dbReference type="ARBA" id="ARBA00022679"/>
    </source>
</evidence>
<dbReference type="PANTHER" id="PTHR43463">
    <property type="entry name" value="NICOTINATE-NUCLEOTIDE--DIMETHYLBENZIMIDAZOLE PHOSPHORIBOSYLTRANSFERASE"/>
    <property type="match status" value="1"/>
</dbReference>
<evidence type="ECO:0000256" key="1">
    <source>
        <dbReference type="ARBA" id="ARBA00002197"/>
    </source>
</evidence>
<comment type="similarity">
    <text evidence="3 11">Belongs to the CobT family.</text>
</comment>
<dbReference type="GO" id="GO:0009236">
    <property type="term" value="P:cobalamin biosynthetic process"/>
    <property type="evidence" value="ECO:0007669"/>
    <property type="project" value="UniProtKB-UniRule"/>
</dbReference>
<evidence type="ECO:0000256" key="10">
    <source>
        <dbReference type="ARBA" id="ARBA00047340"/>
    </source>
</evidence>
<evidence type="ECO:0000256" key="3">
    <source>
        <dbReference type="ARBA" id="ARBA00007110"/>
    </source>
</evidence>
<dbReference type="Gene3D" id="3.40.50.10210">
    <property type="match status" value="1"/>
</dbReference>
<dbReference type="EC" id="2.4.2.21" evidence="4 11"/>
<name>A0A0E3W3V2_9FIRM</name>
<dbReference type="Gene3D" id="1.10.1610.10">
    <property type="match status" value="1"/>
</dbReference>
<evidence type="ECO:0000256" key="7">
    <source>
        <dbReference type="ARBA" id="ARBA00022676"/>
    </source>
</evidence>
<dbReference type="CDD" id="cd02439">
    <property type="entry name" value="DMB-PRT_CobT"/>
    <property type="match status" value="1"/>
</dbReference>
<keyword evidence="7 11" id="KW-0328">Glycosyltransferase</keyword>
<evidence type="ECO:0000256" key="9">
    <source>
        <dbReference type="ARBA" id="ARBA00030686"/>
    </source>
</evidence>
<evidence type="ECO:0000256" key="2">
    <source>
        <dbReference type="ARBA" id="ARBA00005049"/>
    </source>
</evidence>